<dbReference type="EMBL" id="JAACJJ010000030">
    <property type="protein sequence ID" value="KAF5318474.1"/>
    <property type="molecule type" value="Genomic_DNA"/>
</dbReference>
<evidence type="ECO:0000313" key="5">
    <source>
        <dbReference type="Proteomes" id="UP000567179"/>
    </source>
</evidence>
<accession>A0A8H5B8B2</accession>
<gene>
    <name evidence="4" type="ORF">D9619_011017</name>
</gene>
<dbReference type="Pfam" id="PF24883">
    <property type="entry name" value="NPHP3_N"/>
    <property type="match status" value="1"/>
</dbReference>
<evidence type="ECO:0000256" key="1">
    <source>
        <dbReference type="ARBA" id="ARBA00022737"/>
    </source>
</evidence>
<proteinExistence type="predicted"/>
<dbReference type="Gene3D" id="3.40.50.300">
    <property type="entry name" value="P-loop containing nucleotide triphosphate hydrolases"/>
    <property type="match status" value="1"/>
</dbReference>
<keyword evidence="5" id="KW-1185">Reference proteome</keyword>
<dbReference type="Proteomes" id="UP000567179">
    <property type="component" value="Unassembled WGS sequence"/>
</dbReference>
<name>A0A8H5B8B2_9AGAR</name>
<protein>
    <recommendedName>
        <fullName evidence="3">Nephrocystin 3-like N-terminal domain-containing protein</fullName>
    </recommendedName>
</protein>
<feature type="domain" description="Nephrocystin 3-like N-terminal" evidence="3">
    <location>
        <begin position="126"/>
        <end position="288"/>
    </location>
</feature>
<dbReference type="OrthoDB" id="3027122at2759"/>
<comment type="caution">
    <text evidence="4">The sequence shown here is derived from an EMBL/GenBank/DDBJ whole genome shotgun (WGS) entry which is preliminary data.</text>
</comment>
<feature type="region of interest" description="Disordered" evidence="2">
    <location>
        <begin position="76"/>
        <end position="102"/>
    </location>
</feature>
<keyword evidence="1" id="KW-0677">Repeat</keyword>
<dbReference type="SUPFAM" id="SSF52540">
    <property type="entry name" value="P-loop containing nucleoside triphosphate hydrolases"/>
    <property type="match status" value="1"/>
</dbReference>
<evidence type="ECO:0000256" key="2">
    <source>
        <dbReference type="SAM" id="MobiDB-lite"/>
    </source>
</evidence>
<dbReference type="PANTHER" id="PTHR10039">
    <property type="entry name" value="AMELOGENIN"/>
    <property type="match status" value="1"/>
</dbReference>
<reference evidence="4 5" key="1">
    <citation type="journal article" date="2020" name="ISME J.">
        <title>Uncovering the hidden diversity of litter-decomposition mechanisms in mushroom-forming fungi.</title>
        <authorList>
            <person name="Floudas D."/>
            <person name="Bentzer J."/>
            <person name="Ahren D."/>
            <person name="Johansson T."/>
            <person name="Persson P."/>
            <person name="Tunlid A."/>
        </authorList>
    </citation>
    <scope>NUCLEOTIDE SEQUENCE [LARGE SCALE GENOMIC DNA]</scope>
    <source>
        <strain evidence="4 5">CBS 101986</strain>
    </source>
</reference>
<dbReference type="AlphaFoldDB" id="A0A8H5B8B2"/>
<evidence type="ECO:0000259" key="3">
    <source>
        <dbReference type="Pfam" id="PF24883"/>
    </source>
</evidence>
<organism evidence="4 5">
    <name type="scientific">Psilocybe cf. subviscida</name>
    <dbReference type="NCBI Taxonomy" id="2480587"/>
    <lineage>
        <taxon>Eukaryota</taxon>
        <taxon>Fungi</taxon>
        <taxon>Dikarya</taxon>
        <taxon>Basidiomycota</taxon>
        <taxon>Agaricomycotina</taxon>
        <taxon>Agaricomycetes</taxon>
        <taxon>Agaricomycetidae</taxon>
        <taxon>Agaricales</taxon>
        <taxon>Agaricineae</taxon>
        <taxon>Strophariaceae</taxon>
        <taxon>Psilocybe</taxon>
    </lineage>
</organism>
<dbReference type="PANTHER" id="PTHR10039:SF14">
    <property type="entry name" value="NACHT DOMAIN-CONTAINING PROTEIN"/>
    <property type="match status" value="1"/>
</dbReference>
<dbReference type="InterPro" id="IPR056884">
    <property type="entry name" value="NPHP3-like_N"/>
</dbReference>
<sequence>MSNHMFTGASIGTIAGGTFITNNSDNSVLEKLSAATAHNALLDAPVRTDEFRCHRRTRESVLNNLERWARGIWNEDEDKDSDEDEDTDEDQDSDEDMNTNEAVDLYDDMETDDDMDTDENMVTDEGLDWDNHKDSSIFWLNGGAGAGKTTVMQTLALHCVAEELALGCFFFSRSDPTRNTAEVLIPTLAYQLAQVYPPARQVLEPILNRDPLIFKKSLQAQLFSLLVQPLQHLVRLGNISDTPRSRRVFLIDGLDECDNPVQQQAIIHAVAAVCYEHHIPVKFLIASRPELAISTSFRCYEERNCLLGTIALSEDPDAKNDLRRFIEGEFNNIRTFHPFKRTIPEEWPCLSDINTLVQKSSSHFIYASTAMNGYLPYHNTA</sequence>
<evidence type="ECO:0000313" key="4">
    <source>
        <dbReference type="EMBL" id="KAF5318474.1"/>
    </source>
</evidence>
<dbReference type="InterPro" id="IPR027417">
    <property type="entry name" value="P-loop_NTPase"/>
</dbReference>